<dbReference type="EMBL" id="JACHGH010000005">
    <property type="protein sequence ID" value="MBB6453546.1"/>
    <property type="molecule type" value="Genomic_DNA"/>
</dbReference>
<reference evidence="2 3" key="1">
    <citation type="submission" date="2020-08" db="EMBL/GenBank/DDBJ databases">
        <title>Genomic Encyclopedia of Type Strains, Phase IV (KMG-IV): sequencing the most valuable type-strain genomes for metagenomic binning, comparative biology and taxonomic classification.</title>
        <authorList>
            <person name="Goeker M."/>
        </authorList>
    </citation>
    <scope>NUCLEOTIDE SEQUENCE [LARGE SCALE GENOMIC DNA]</scope>
    <source>
        <strain evidence="2 3">DSM 19612</strain>
    </source>
</reference>
<feature type="repeat" description="TPR" evidence="1">
    <location>
        <begin position="400"/>
        <end position="433"/>
    </location>
</feature>
<accession>A0A841Q563</accession>
<keyword evidence="1" id="KW-0802">TPR repeat</keyword>
<dbReference type="AlphaFoldDB" id="A0A841Q563"/>
<dbReference type="PROSITE" id="PS50005">
    <property type="entry name" value="TPR"/>
    <property type="match status" value="1"/>
</dbReference>
<evidence type="ECO:0000256" key="1">
    <source>
        <dbReference type="PROSITE-ProRule" id="PRU00339"/>
    </source>
</evidence>
<keyword evidence="3" id="KW-1185">Reference proteome</keyword>
<evidence type="ECO:0000313" key="2">
    <source>
        <dbReference type="EMBL" id="MBB6453546.1"/>
    </source>
</evidence>
<sequence>MNELENKVRMSVKEKKQVLEGEVKRIALFFRSKIVEIDAGGESFYLVYYKDVFVHGEKLRNFKEHSFIQNSFQTGIVFESPHPMLSNLIPKNSVAIQHKNKLFEKLHSQYSLQEITYIAITLHDFFEKEELDTVISDIFFHYRRSGNLLKSYQILLLLHEFAPHLKIANESLRSLEYKNYHKYYHSSDLLAIHKKDPFYVELQCFSNRFISENREILQNILREKENSIALLILWIESCEKAVMQETVDQYNSVALKIFTLEQWINILNKLRMNPFQAMPEAKSFIKVLTQKQEYEKAAMMILPHQHELPNSYKPFVSDIWSNVSSSFLVSHIEKCIQVIPHVFEQNEKSLEQLLHRLVVQMLQESEVEEVQEKLLPLKKKMVKSLVLNKVDKMVKMSQDLDSMMELGNYFEEFQQYDKAIECFSWEMELFPDDPKPVWKMIKMYQQKGMTDQVQAFQKIYSQLSKTS</sequence>
<proteinExistence type="predicted"/>
<organism evidence="2 3">
    <name type="scientific">Salirhabdus euzebyi</name>
    <dbReference type="NCBI Taxonomy" id="394506"/>
    <lineage>
        <taxon>Bacteria</taxon>
        <taxon>Bacillati</taxon>
        <taxon>Bacillota</taxon>
        <taxon>Bacilli</taxon>
        <taxon>Bacillales</taxon>
        <taxon>Bacillaceae</taxon>
        <taxon>Salirhabdus</taxon>
    </lineage>
</organism>
<comment type="caution">
    <text evidence="2">The sequence shown here is derived from an EMBL/GenBank/DDBJ whole genome shotgun (WGS) entry which is preliminary data.</text>
</comment>
<gene>
    <name evidence="2" type="ORF">HNQ94_001995</name>
</gene>
<name>A0A841Q563_9BACI</name>
<dbReference type="Proteomes" id="UP000581688">
    <property type="component" value="Unassembled WGS sequence"/>
</dbReference>
<evidence type="ECO:0000313" key="3">
    <source>
        <dbReference type="Proteomes" id="UP000581688"/>
    </source>
</evidence>
<dbReference type="Gene3D" id="1.25.40.10">
    <property type="entry name" value="Tetratricopeptide repeat domain"/>
    <property type="match status" value="1"/>
</dbReference>
<dbReference type="RefSeq" id="WP_174496102.1">
    <property type="nucleotide sequence ID" value="NZ_CADDWK010000006.1"/>
</dbReference>
<dbReference type="SUPFAM" id="SSF48452">
    <property type="entry name" value="TPR-like"/>
    <property type="match status" value="1"/>
</dbReference>
<protein>
    <submittedName>
        <fullName evidence="2">Tetratricopeptide (TPR) repeat protein</fullName>
    </submittedName>
</protein>
<dbReference type="InterPro" id="IPR011990">
    <property type="entry name" value="TPR-like_helical_dom_sf"/>
</dbReference>
<dbReference type="InterPro" id="IPR019734">
    <property type="entry name" value="TPR_rpt"/>
</dbReference>